<dbReference type="EMBL" id="CAJNDS010002149">
    <property type="protein sequence ID" value="CAE7351959.1"/>
    <property type="molecule type" value="Genomic_DNA"/>
</dbReference>
<comment type="caution">
    <text evidence="2">The sequence shown here is derived from an EMBL/GenBank/DDBJ whole genome shotgun (WGS) entry which is preliminary data.</text>
</comment>
<dbReference type="Pfam" id="PF00078">
    <property type="entry name" value="RVT_1"/>
    <property type="match status" value="1"/>
</dbReference>
<dbReference type="InterPro" id="IPR043128">
    <property type="entry name" value="Rev_trsase/Diguanyl_cyclase"/>
</dbReference>
<reference evidence="2" key="1">
    <citation type="submission" date="2021-02" db="EMBL/GenBank/DDBJ databases">
        <authorList>
            <person name="Dougan E. K."/>
            <person name="Rhodes N."/>
            <person name="Thang M."/>
            <person name="Chan C."/>
        </authorList>
    </citation>
    <scope>NUCLEOTIDE SEQUENCE</scope>
</reference>
<evidence type="ECO:0000259" key="1">
    <source>
        <dbReference type="PROSITE" id="PS50878"/>
    </source>
</evidence>
<dbReference type="OrthoDB" id="425681at2759"/>
<evidence type="ECO:0000313" key="2">
    <source>
        <dbReference type="EMBL" id="CAE7351959.1"/>
    </source>
</evidence>
<keyword evidence="3" id="KW-1185">Reference proteome</keyword>
<dbReference type="AlphaFoldDB" id="A0A812PQC9"/>
<dbReference type="InterPro" id="IPR000477">
    <property type="entry name" value="RT_dom"/>
</dbReference>
<accession>A0A812PQC9</accession>
<feature type="domain" description="Reverse transcriptase" evidence="1">
    <location>
        <begin position="203"/>
        <end position="470"/>
    </location>
</feature>
<gene>
    <name evidence="2" type="ORF">SNAT2548_LOCUS18571</name>
</gene>
<name>A0A812PQC9_9DINO</name>
<dbReference type="PANTHER" id="PTHR19446">
    <property type="entry name" value="REVERSE TRANSCRIPTASES"/>
    <property type="match status" value="1"/>
</dbReference>
<dbReference type="Proteomes" id="UP000604046">
    <property type="component" value="Unassembled WGS sequence"/>
</dbReference>
<sequence>MKEWVAAQLQQLASPDMNSANEILIQASERYFPRAPKPSAPPLNAMHRATQRMWSRLTALDEDPRSHSLTQADHEVLVKDLATWHMQAVSLAKKQRVADFTKEVDHSANTGDSYLSHKTLKALRPWQPQPKTQLVNQDGYLMAAEEELLLMKDHAKAVFQRHDRLDVLVNTLPQLQAPALAKHIGDVLQQYCQAQSLKAEHCSVDSSVTLSAPLKDTDLCFIPKPNKPPNKPTNLRPLGIIRPDGKGLAGARRDLLAPYTSSYLKPVPQFAYQPRRGLSDALSRVSQHTREVRQACAQARLSRHSQHAGHAKPELVGGICFALDLSQAFDVVRRQDLMDTLQEANVPIAVQNLVASLHTDSRYKVRSQQRTCEVESTTGIKQGCKLAPTLFSMLTGKLFKELSTVVGKERMQQSLTGYADDMTIHHNISNWEDLLKAHHMIAELLRIVRKYGFKVNPEKMHKATSIDYGE</sequence>
<evidence type="ECO:0000313" key="3">
    <source>
        <dbReference type="Proteomes" id="UP000604046"/>
    </source>
</evidence>
<organism evidence="2 3">
    <name type="scientific">Symbiodinium natans</name>
    <dbReference type="NCBI Taxonomy" id="878477"/>
    <lineage>
        <taxon>Eukaryota</taxon>
        <taxon>Sar</taxon>
        <taxon>Alveolata</taxon>
        <taxon>Dinophyceae</taxon>
        <taxon>Suessiales</taxon>
        <taxon>Symbiodiniaceae</taxon>
        <taxon>Symbiodinium</taxon>
    </lineage>
</organism>
<dbReference type="PROSITE" id="PS50878">
    <property type="entry name" value="RT_POL"/>
    <property type="match status" value="1"/>
</dbReference>
<dbReference type="InterPro" id="IPR043502">
    <property type="entry name" value="DNA/RNA_pol_sf"/>
</dbReference>
<proteinExistence type="predicted"/>
<dbReference type="SUPFAM" id="SSF56672">
    <property type="entry name" value="DNA/RNA polymerases"/>
    <property type="match status" value="1"/>
</dbReference>
<dbReference type="Gene3D" id="3.30.70.270">
    <property type="match status" value="1"/>
</dbReference>
<protein>
    <recommendedName>
        <fullName evidence="1">Reverse transcriptase domain-containing protein</fullName>
    </recommendedName>
</protein>